<protein>
    <recommendedName>
        <fullName evidence="3">Virion structural protein</fullName>
    </recommendedName>
</protein>
<gene>
    <name evidence="1" type="ORF">REJC140_03850</name>
</gene>
<dbReference type="Proteomes" id="UP000606921">
    <property type="component" value="Unassembled WGS sequence"/>
</dbReference>
<evidence type="ECO:0000313" key="2">
    <source>
        <dbReference type="Proteomes" id="UP000606921"/>
    </source>
</evidence>
<evidence type="ECO:0000313" key="1">
    <source>
        <dbReference type="EMBL" id="CAD7044665.1"/>
    </source>
</evidence>
<keyword evidence="2" id="KW-1185">Reference proteome</keyword>
<name>A0ABM8PRN6_9HYPH</name>
<accession>A0ABM8PRN6</accession>
<sequence>MINIDIHTKVIGSDTSIFVARPGRNYRFFQRFVDHNFVGPDLPGLDLPPFTEIDDVEDLEERVKRSFELRRYFTRGERDIDYPSLDLASYEDTATSRSTAQIVRVVRAYFGGMKKGDIVIVPPAPFRSMAQIGELTTEPNDVRSLNIEMYEGRPLSGRYVRWLASIEKAKLPPQTLDALQKPSPLISLIKPAWPAIFRRAYGSYMTSDEYGARFEVTSDRFQTNDDFLIQAFFNFVAANFDRVEKEASVYDFYNGAFSAEDVAPDLYTNVNSPGGISLKSAVAIPIVIATMLNIAITVGPDAHAAAVNDQITFGNSQAPPNDPCTALVRRQVVTQLTLLGYDKWAIACQNARAAAVRTGISSSVEVKP</sequence>
<organism evidence="1 2">
    <name type="scientific">Pseudorhizobium endolithicum</name>
    <dbReference type="NCBI Taxonomy" id="1191678"/>
    <lineage>
        <taxon>Bacteria</taxon>
        <taxon>Pseudomonadati</taxon>
        <taxon>Pseudomonadota</taxon>
        <taxon>Alphaproteobacteria</taxon>
        <taxon>Hyphomicrobiales</taxon>
        <taxon>Rhizobiaceae</taxon>
        <taxon>Rhizobium/Agrobacterium group</taxon>
        <taxon>Pseudorhizobium</taxon>
    </lineage>
</organism>
<proteinExistence type="predicted"/>
<dbReference type="RefSeq" id="WP_142593221.1">
    <property type="nucleotide sequence ID" value="NZ_CABFWF030000013.1"/>
</dbReference>
<reference evidence="1 2" key="1">
    <citation type="submission" date="2020-11" db="EMBL/GenBank/DDBJ databases">
        <authorList>
            <person name="Lassalle F."/>
        </authorList>
    </citation>
    <scope>NUCLEOTIDE SEQUENCE [LARGE SCALE GENOMIC DNA]</scope>
    <source>
        <strain evidence="1 2">JC140</strain>
    </source>
</reference>
<evidence type="ECO:0008006" key="3">
    <source>
        <dbReference type="Google" id="ProtNLM"/>
    </source>
</evidence>
<comment type="caution">
    <text evidence="1">The sequence shown here is derived from an EMBL/GenBank/DDBJ whole genome shotgun (WGS) entry which is preliminary data.</text>
</comment>
<dbReference type="EMBL" id="CABFWF030000013">
    <property type="protein sequence ID" value="CAD7044665.1"/>
    <property type="molecule type" value="Genomic_DNA"/>
</dbReference>